<dbReference type="Ensembl" id="ENSPFOT00000022012.1">
    <property type="protein sequence ID" value="ENSPFOP00000025381.1"/>
    <property type="gene ID" value="ENSPFOG00000014959.2"/>
</dbReference>
<dbReference type="PROSITE" id="PS01208">
    <property type="entry name" value="VWFC_1"/>
    <property type="match status" value="1"/>
</dbReference>
<dbReference type="Pfam" id="PF00093">
    <property type="entry name" value="VWC"/>
    <property type="match status" value="1"/>
</dbReference>
<evidence type="ECO:0000256" key="3">
    <source>
        <dbReference type="ARBA" id="ARBA00022729"/>
    </source>
</evidence>
<evidence type="ECO:0000313" key="7">
    <source>
        <dbReference type="Ensembl" id="ENSPFOP00000025381.1"/>
    </source>
</evidence>
<dbReference type="Gene3D" id="6.20.200.20">
    <property type="match status" value="1"/>
</dbReference>
<dbReference type="Proteomes" id="UP000028760">
    <property type="component" value="Unassembled WGS sequence"/>
</dbReference>
<dbReference type="PANTHER" id="PTHR46698">
    <property type="entry name" value="CROSSVEINLESS 2"/>
    <property type="match status" value="1"/>
</dbReference>
<sequence length="126" mass="13296">MMICVRLRILVFLAVSQVLIVTCQDADSDGSCEQDGQIYTNNDIWKPTPCRICVCDKGSVLCDDIQCDDVTNCEKLYIPEGECCPVCQGDSPGTGGGGGGTGSVGELPPTGSRSYGASLKPQNELN</sequence>
<dbReference type="PANTHER" id="PTHR46698:SF4">
    <property type="entry name" value="CROSSVEINLESS 2"/>
    <property type="match status" value="1"/>
</dbReference>
<name>A0A096M1U0_POEFO</name>
<comment type="subcellular location">
    <subcellularLocation>
        <location evidence="1">Secreted</location>
    </subcellularLocation>
</comment>
<dbReference type="AlphaFoldDB" id="A0A096M1U0"/>
<evidence type="ECO:0000256" key="5">
    <source>
        <dbReference type="SAM" id="SignalP"/>
    </source>
</evidence>
<dbReference type="InterPro" id="IPR052424">
    <property type="entry name" value="Kielin_Chordin-BMP_Reg"/>
</dbReference>
<evidence type="ECO:0000313" key="8">
    <source>
        <dbReference type="Proteomes" id="UP000028760"/>
    </source>
</evidence>
<reference evidence="7" key="2">
    <citation type="submission" date="2025-08" db="UniProtKB">
        <authorList>
            <consortium name="Ensembl"/>
        </authorList>
    </citation>
    <scope>IDENTIFICATION</scope>
</reference>
<dbReference type="PROSITE" id="PS50184">
    <property type="entry name" value="VWFC_2"/>
    <property type="match status" value="1"/>
</dbReference>
<reference evidence="8" key="1">
    <citation type="submission" date="2013-10" db="EMBL/GenBank/DDBJ databases">
        <authorList>
            <person name="Schartl M."/>
            <person name="Warren W."/>
        </authorList>
    </citation>
    <scope>NUCLEOTIDE SEQUENCE [LARGE SCALE GENOMIC DNA]</scope>
    <source>
        <strain evidence="8">female</strain>
    </source>
</reference>
<dbReference type="SUPFAM" id="SSF57603">
    <property type="entry name" value="FnI-like domain"/>
    <property type="match status" value="1"/>
</dbReference>
<evidence type="ECO:0000256" key="1">
    <source>
        <dbReference type="ARBA" id="ARBA00004613"/>
    </source>
</evidence>
<protein>
    <recommendedName>
        <fullName evidence="6">VWFC domain-containing protein</fullName>
    </recommendedName>
</protein>
<feature type="domain" description="VWFC" evidence="6">
    <location>
        <begin position="30"/>
        <end position="88"/>
    </location>
</feature>
<reference evidence="7" key="3">
    <citation type="submission" date="2025-09" db="UniProtKB">
        <authorList>
            <consortium name="Ensembl"/>
        </authorList>
    </citation>
    <scope>IDENTIFICATION</scope>
</reference>
<feature type="signal peptide" evidence="5">
    <location>
        <begin position="1"/>
        <end position="23"/>
    </location>
</feature>
<feature type="compositionally biased region" description="Gly residues" evidence="4">
    <location>
        <begin position="94"/>
        <end position="103"/>
    </location>
</feature>
<dbReference type="SMART" id="SM00214">
    <property type="entry name" value="VWC"/>
    <property type="match status" value="1"/>
</dbReference>
<keyword evidence="2" id="KW-0964">Secreted</keyword>
<feature type="chain" id="PRO_5001926820" description="VWFC domain-containing protein" evidence="5">
    <location>
        <begin position="24"/>
        <end position="126"/>
    </location>
</feature>
<evidence type="ECO:0000259" key="6">
    <source>
        <dbReference type="PROSITE" id="PS50184"/>
    </source>
</evidence>
<dbReference type="FunFam" id="2.10.70.10:FF:000013">
    <property type="entry name" value="Collagen, type I, alpha 1"/>
    <property type="match status" value="1"/>
</dbReference>
<dbReference type="eggNOG" id="KOG3544">
    <property type="taxonomic scope" value="Eukaryota"/>
</dbReference>
<feature type="compositionally biased region" description="Polar residues" evidence="4">
    <location>
        <begin position="111"/>
        <end position="126"/>
    </location>
</feature>
<keyword evidence="8" id="KW-1185">Reference proteome</keyword>
<evidence type="ECO:0000256" key="2">
    <source>
        <dbReference type="ARBA" id="ARBA00022525"/>
    </source>
</evidence>
<accession>A0A096M1U0</accession>
<proteinExistence type="predicted"/>
<feature type="region of interest" description="Disordered" evidence="4">
    <location>
        <begin position="94"/>
        <end position="126"/>
    </location>
</feature>
<evidence type="ECO:0000256" key="4">
    <source>
        <dbReference type="SAM" id="MobiDB-lite"/>
    </source>
</evidence>
<dbReference type="EMBL" id="AYCK01004794">
    <property type="status" value="NOT_ANNOTATED_CDS"/>
    <property type="molecule type" value="Genomic_DNA"/>
</dbReference>
<keyword evidence="3 5" id="KW-0732">Signal</keyword>
<organism evidence="7 8">
    <name type="scientific">Poecilia formosa</name>
    <name type="common">Amazon molly</name>
    <name type="synonym">Limia formosa</name>
    <dbReference type="NCBI Taxonomy" id="48698"/>
    <lineage>
        <taxon>Eukaryota</taxon>
        <taxon>Metazoa</taxon>
        <taxon>Chordata</taxon>
        <taxon>Craniata</taxon>
        <taxon>Vertebrata</taxon>
        <taxon>Euteleostomi</taxon>
        <taxon>Actinopterygii</taxon>
        <taxon>Neopterygii</taxon>
        <taxon>Teleostei</taxon>
        <taxon>Neoteleostei</taxon>
        <taxon>Acanthomorphata</taxon>
        <taxon>Ovalentaria</taxon>
        <taxon>Atherinomorphae</taxon>
        <taxon>Cyprinodontiformes</taxon>
        <taxon>Poeciliidae</taxon>
        <taxon>Poeciliinae</taxon>
        <taxon>Poecilia</taxon>
    </lineage>
</organism>
<dbReference type="GO" id="GO:0005576">
    <property type="term" value="C:extracellular region"/>
    <property type="evidence" value="ECO:0007669"/>
    <property type="project" value="UniProtKB-SubCell"/>
</dbReference>
<dbReference type="GeneTree" id="ENSGT00940000155675"/>
<dbReference type="STRING" id="48698.ENSPFOP00000025381"/>
<dbReference type="InterPro" id="IPR001007">
    <property type="entry name" value="VWF_dom"/>
</dbReference>